<evidence type="ECO:0000313" key="2">
    <source>
        <dbReference type="Proteomes" id="UP001470230"/>
    </source>
</evidence>
<comment type="caution">
    <text evidence="1">The sequence shown here is derived from an EMBL/GenBank/DDBJ whole genome shotgun (WGS) entry which is preliminary data.</text>
</comment>
<gene>
    <name evidence="1" type="ORF">M9Y10_028322</name>
</gene>
<keyword evidence="2" id="KW-1185">Reference proteome</keyword>
<dbReference type="EMBL" id="JAPFFF010000004">
    <property type="protein sequence ID" value="KAK8891117.1"/>
    <property type="molecule type" value="Genomic_DNA"/>
</dbReference>
<proteinExistence type="predicted"/>
<dbReference type="InterPro" id="IPR032675">
    <property type="entry name" value="LRR_dom_sf"/>
</dbReference>
<evidence type="ECO:0000313" key="1">
    <source>
        <dbReference type="EMBL" id="KAK8891117.1"/>
    </source>
</evidence>
<organism evidence="1 2">
    <name type="scientific">Tritrichomonas musculus</name>
    <dbReference type="NCBI Taxonomy" id="1915356"/>
    <lineage>
        <taxon>Eukaryota</taxon>
        <taxon>Metamonada</taxon>
        <taxon>Parabasalia</taxon>
        <taxon>Tritrichomonadida</taxon>
        <taxon>Tritrichomonadidae</taxon>
        <taxon>Tritrichomonas</taxon>
    </lineage>
</organism>
<dbReference type="PANTHER" id="PTHR45661:SF3">
    <property type="entry name" value="IG-LIKE DOMAIN-CONTAINING PROTEIN"/>
    <property type="match status" value="1"/>
</dbReference>
<dbReference type="Proteomes" id="UP001470230">
    <property type="component" value="Unassembled WGS sequence"/>
</dbReference>
<dbReference type="InterPro" id="IPR053139">
    <property type="entry name" value="Surface_bspA-like"/>
</dbReference>
<name>A0ABR2KJR2_9EUKA</name>
<protein>
    <recommendedName>
        <fullName evidence="3">Leucine-rich repeat domain-containing protein</fullName>
    </recommendedName>
</protein>
<dbReference type="InterPro" id="IPR026906">
    <property type="entry name" value="LRR_5"/>
</dbReference>
<dbReference type="PANTHER" id="PTHR45661">
    <property type="entry name" value="SURFACE ANTIGEN"/>
    <property type="match status" value="1"/>
</dbReference>
<dbReference type="SUPFAM" id="SSF52058">
    <property type="entry name" value="L domain-like"/>
    <property type="match status" value="1"/>
</dbReference>
<dbReference type="Pfam" id="PF13306">
    <property type="entry name" value="LRR_5"/>
    <property type="match status" value="2"/>
</dbReference>
<accession>A0ABR2KJR2</accession>
<dbReference type="Gene3D" id="3.80.10.10">
    <property type="entry name" value="Ribonuclease Inhibitor"/>
    <property type="match status" value="2"/>
</dbReference>
<sequence length="329" mass="38004">MYKQFQIPIGKFESEMLTQAAKEKKSEILDLFKNNNEIRSNEEFKNIKFFMKRAVSRGDLELLEIYLSEEINVEIENKQFSFKINKERKTASLFKIYESLENLVVPRAIKYGSEDYLITSIIGSANGHYLNEFKRISFPENSAVSTIYEYSFYLSGVETISIPASLIELKIGWCCFTDNLTNIIIPKSNKRFLYKDNKYLLSKSDQQNEDFDILLLARRDIKEALIPSSVKIISTCAFFSCTHLSKVEFETNSNLQTIENTAFSNTNIKQIYIPSSVSTISDCAFHYCENLQILEISEESKLKFLNISFLRSCDKANVMIPHKIKIINS</sequence>
<reference evidence="1 2" key="1">
    <citation type="submission" date="2024-04" db="EMBL/GenBank/DDBJ databases">
        <title>Tritrichomonas musculus Genome.</title>
        <authorList>
            <person name="Alves-Ferreira E."/>
            <person name="Grigg M."/>
            <person name="Lorenzi H."/>
            <person name="Galac M."/>
        </authorList>
    </citation>
    <scope>NUCLEOTIDE SEQUENCE [LARGE SCALE GENOMIC DNA]</scope>
    <source>
        <strain evidence="1 2">EAF2021</strain>
    </source>
</reference>
<evidence type="ECO:0008006" key="3">
    <source>
        <dbReference type="Google" id="ProtNLM"/>
    </source>
</evidence>